<dbReference type="EMBL" id="CAJVPJ010000379">
    <property type="protein sequence ID" value="CAG8518230.1"/>
    <property type="molecule type" value="Genomic_DNA"/>
</dbReference>
<dbReference type="InterPro" id="IPR044855">
    <property type="entry name" value="CoA-Trfase_III_dom3_sf"/>
</dbReference>
<evidence type="ECO:0000313" key="3">
    <source>
        <dbReference type="EMBL" id="CAG8518230.1"/>
    </source>
</evidence>
<dbReference type="InterPro" id="IPR023606">
    <property type="entry name" value="CoA-Trfase_III_dom_1_sf"/>
</dbReference>
<comment type="similarity">
    <text evidence="1">Belongs to the CoA-transferase III family.</text>
</comment>
<evidence type="ECO:0000256" key="1">
    <source>
        <dbReference type="ARBA" id="ARBA00008383"/>
    </source>
</evidence>
<dbReference type="InterPro" id="IPR003673">
    <property type="entry name" value="CoA-Trfase_fam_III"/>
</dbReference>
<dbReference type="PANTHER" id="PTHR48228">
    <property type="entry name" value="SUCCINYL-COA--D-CITRAMALATE COA-TRANSFERASE"/>
    <property type="match status" value="1"/>
</dbReference>
<dbReference type="AlphaFoldDB" id="A0A9N9F999"/>
<gene>
    <name evidence="3" type="ORF">POCULU_LOCUS3432</name>
</gene>
<protein>
    <submittedName>
        <fullName evidence="3">5618_t:CDS:1</fullName>
    </submittedName>
</protein>
<accession>A0A9N9F999</accession>
<evidence type="ECO:0000313" key="4">
    <source>
        <dbReference type="Proteomes" id="UP000789572"/>
    </source>
</evidence>
<organism evidence="3 4">
    <name type="scientific">Paraglomus occultum</name>
    <dbReference type="NCBI Taxonomy" id="144539"/>
    <lineage>
        <taxon>Eukaryota</taxon>
        <taxon>Fungi</taxon>
        <taxon>Fungi incertae sedis</taxon>
        <taxon>Mucoromycota</taxon>
        <taxon>Glomeromycotina</taxon>
        <taxon>Glomeromycetes</taxon>
        <taxon>Paraglomerales</taxon>
        <taxon>Paraglomeraceae</taxon>
        <taxon>Paraglomus</taxon>
    </lineage>
</organism>
<evidence type="ECO:0000256" key="2">
    <source>
        <dbReference type="ARBA" id="ARBA00022679"/>
    </source>
</evidence>
<sequence length="461" mass="51020">MVGLCSRRRCLCPAEGVEERKGVGKTRKVDVYRSLKQAPFLRGIRHHLHSQSGRLPKPLEGIRVLELGQLIAGPFCGTILGYFGAEVIKVEPPESGDPIRVWRHIDSDGVSPWYRSIARNKKSCEINLRTEEGRSLVKDLANKSDVLIENFRPTTMERWGLGPDVLYETNPGLIYTRVSGYGQTGPYAMKPGYASVCEAMAGFRYINGYPNSAPVRPNISLGDSVAGLTAAFGTVLGLLAKQRLSHTQHKSGQTIDISIVESMFNMTEGILPEYDRFKTIRQPSGTTVTGIVPTNAYPCKDGKYVIIGANGDSIYKRLMIAANREDLTSEEYATNKERVKRQEEIDDAISAWTKELTSQEVLENLEKANVPSGSIYNIEDFVNDPHVVERNICEDVRVGGQNGWNVKIPAIPPKLEETPGESNWAGPDLGQHNREIFMDILGLSGEKVKQYQEAGIVGKTL</sequence>
<dbReference type="Pfam" id="PF02515">
    <property type="entry name" value="CoA_transf_3"/>
    <property type="match status" value="1"/>
</dbReference>
<dbReference type="Gene3D" id="3.30.1540.10">
    <property type="entry name" value="formyl-coa transferase, domain 3"/>
    <property type="match status" value="1"/>
</dbReference>
<keyword evidence="4" id="KW-1185">Reference proteome</keyword>
<dbReference type="Proteomes" id="UP000789572">
    <property type="component" value="Unassembled WGS sequence"/>
</dbReference>
<comment type="caution">
    <text evidence="3">The sequence shown here is derived from an EMBL/GenBank/DDBJ whole genome shotgun (WGS) entry which is preliminary data.</text>
</comment>
<dbReference type="OrthoDB" id="5863171at2759"/>
<proteinExistence type="inferred from homology"/>
<dbReference type="GO" id="GO:0016740">
    <property type="term" value="F:transferase activity"/>
    <property type="evidence" value="ECO:0007669"/>
    <property type="project" value="UniProtKB-KW"/>
</dbReference>
<dbReference type="PANTHER" id="PTHR48228:SF6">
    <property type="entry name" value="L-CARNITINE COA-TRANSFERASE"/>
    <property type="match status" value="1"/>
</dbReference>
<keyword evidence="2" id="KW-0808">Transferase</keyword>
<dbReference type="SUPFAM" id="SSF89796">
    <property type="entry name" value="CoA-transferase family III (CaiB/BaiF)"/>
    <property type="match status" value="1"/>
</dbReference>
<reference evidence="3" key="1">
    <citation type="submission" date="2021-06" db="EMBL/GenBank/DDBJ databases">
        <authorList>
            <person name="Kallberg Y."/>
            <person name="Tangrot J."/>
            <person name="Rosling A."/>
        </authorList>
    </citation>
    <scope>NUCLEOTIDE SEQUENCE</scope>
    <source>
        <strain evidence="3">IA702</strain>
    </source>
</reference>
<name>A0A9N9F999_9GLOM</name>
<dbReference type="InterPro" id="IPR050509">
    <property type="entry name" value="CoA-transferase_III"/>
</dbReference>
<dbReference type="Gene3D" id="3.40.50.10540">
    <property type="entry name" value="Crotonobetainyl-coa:carnitine coa-transferase, domain 1"/>
    <property type="match status" value="1"/>
</dbReference>